<protein>
    <submittedName>
        <fullName evidence="1">Uncharacterized protein</fullName>
    </submittedName>
</protein>
<sequence>MLHRKVFMAPTPIAAYNRVDQLRSTNPIRRGEKRLGTTMCTWLIDIAIINSHTQLNTVRPAGVSGLELREFKRRLADSLTKAEKRNK</sequence>
<dbReference type="EMBL" id="JAENGZ010000710">
    <property type="protein sequence ID" value="KAG6954941.1"/>
    <property type="molecule type" value="Genomic_DNA"/>
</dbReference>
<evidence type="ECO:0000313" key="1">
    <source>
        <dbReference type="EMBL" id="KAG6954941.1"/>
    </source>
</evidence>
<organism evidence="1 2">
    <name type="scientific">Phytophthora cactorum</name>
    <dbReference type="NCBI Taxonomy" id="29920"/>
    <lineage>
        <taxon>Eukaryota</taxon>
        <taxon>Sar</taxon>
        <taxon>Stramenopiles</taxon>
        <taxon>Oomycota</taxon>
        <taxon>Peronosporomycetes</taxon>
        <taxon>Peronosporales</taxon>
        <taxon>Peronosporaceae</taxon>
        <taxon>Phytophthora</taxon>
    </lineage>
</organism>
<gene>
    <name evidence="1" type="ORF">JG687_00011499</name>
</gene>
<dbReference type="AlphaFoldDB" id="A0A8T1U5P4"/>
<dbReference type="VEuPathDB" id="FungiDB:PC110_g21771"/>
<dbReference type="Proteomes" id="UP000688947">
    <property type="component" value="Unassembled WGS sequence"/>
</dbReference>
<proteinExistence type="predicted"/>
<dbReference type="OrthoDB" id="122134at2759"/>
<comment type="caution">
    <text evidence="1">The sequence shown here is derived from an EMBL/GenBank/DDBJ whole genome shotgun (WGS) entry which is preliminary data.</text>
</comment>
<reference evidence="1" key="1">
    <citation type="submission" date="2021-01" db="EMBL/GenBank/DDBJ databases">
        <title>Phytophthora aleatoria, a newly-described species from Pinus radiata is distinct from Phytophthora cactorum isolates based on comparative genomics.</title>
        <authorList>
            <person name="Mcdougal R."/>
            <person name="Panda P."/>
            <person name="Williams N."/>
            <person name="Studholme D.J."/>
        </authorList>
    </citation>
    <scope>NUCLEOTIDE SEQUENCE</scope>
    <source>
        <strain evidence="1">NZFS 3830</strain>
    </source>
</reference>
<name>A0A8T1U5P4_9STRA</name>
<accession>A0A8T1U5P4</accession>
<evidence type="ECO:0000313" key="2">
    <source>
        <dbReference type="Proteomes" id="UP000688947"/>
    </source>
</evidence>